<sequence length="918" mass="100144">MGSTLSPAKVLLLAVHLAAHADIEGLGQLSSQHPAALRKDVLLRILLTHLPETTRPAAYVGFLQEIAAGRPAQRPQVELDVSPVSALSEQQAAKRAKKLHLLQLQCPDAPAQCQDDAISLFLFQRACRMDVETGMLSQLPDLLVPFLSHAPALCTWVVATVLPFVRRNSEYYAETAPAYSLAEFQRLAGPDAVRHLLARTGHDQADQGHIGRDLRGLVGPWLYDEARWVEVADRDEASGGDENALSMSVCPGWEQVAQWLTSQAARSWKLSVDIIDQWNGPGDVYFGHGVNLTFSEPRQRYLDQSYARAALASAYTVQEATVDSLGGLYRMSTKIRSLLGHGQEDLPLQDALGALPDMPFADVPTFGSAKTAAYMRNDLLRPQNPLTSPSTAATSLLMALVLSAFISTRLGIPCTAKRAGDLFFLRDEREQRGEVGRLLRAASNNAPRDDDDYWVRARREILWLRCWGREGPSPTGGAAGGVIATVPKQHIESEILKALLSKSQMPNQCLAGYTLARSLYEDGTEKPLPADVIRDAVYQSALNAFDNASNPNRTRGGLKKCDEIIDSFPVTVDKSLPGTKRIQALLKATHALSDYRLVLKRGEPFSPVVLRVHSDPISIIERALEQNPKAYTRLQEFLEMGIDMVRAGLPSRSRSDQPRASAGSGHQDAEIFVAERRIIAMSVEAALREDDFETAYSYVVSRLGTSASGPGEVKGPHDEWSWQAALRAGQYIRTERSQQPTHLGTASGNLEIRHLEQRIECLATALRVAPTCQLQDILKSFRRCEEQLDSAIKEESAKEVAWGAAGDFADLPGAFNAPGVDKTYPPRNMTASAAARQTDEAPMSLFDLSRATASVAQRNFTALSSLQGVAAGMVPANPEPDESAAHQRVRKRDQLREAATGTLVSGVGWLIGANVNQG</sequence>
<evidence type="ECO:0000259" key="6">
    <source>
        <dbReference type="Pfam" id="PF08314"/>
    </source>
</evidence>
<evidence type="ECO:0000313" key="8">
    <source>
        <dbReference type="Proteomes" id="UP000236621"/>
    </source>
</evidence>
<protein>
    <submittedName>
        <fullName evidence="7">Protein transport protein sec39</fullName>
    </submittedName>
</protein>
<keyword evidence="8" id="KW-1185">Reference proteome</keyword>
<dbReference type="PANTHER" id="PTHR40787">
    <property type="entry name" value="SECRETED PROTEIN"/>
    <property type="match status" value="1"/>
</dbReference>
<dbReference type="GO" id="GO:0015031">
    <property type="term" value="P:protein transport"/>
    <property type="evidence" value="ECO:0007669"/>
    <property type="project" value="UniProtKB-KW"/>
</dbReference>
<dbReference type="STRING" id="45235.A0A2K3QQE6"/>
<dbReference type="GO" id="GO:0005783">
    <property type="term" value="C:endoplasmic reticulum"/>
    <property type="evidence" value="ECO:0007669"/>
    <property type="project" value="UniProtKB-SubCell"/>
</dbReference>
<comment type="caution">
    <text evidence="7">The sequence shown here is derived from an EMBL/GenBank/DDBJ whole genome shotgun (WGS) entry which is preliminary data.</text>
</comment>
<evidence type="ECO:0000313" key="7">
    <source>
        <dbReference type="EMBL" id="PNY29739.1"/>
    </source>
</evidence>
<reference evidence="7 8" key="1">
    <citation type="submission" date="2017-08" db="EMBL/GenBank/DDBJ databases">
        <title>Harnessing the power of phylogenomics to disentangle the directionality and signatures of interkingdom host jumping in the parasitic fungal genus Tolypocladium.</title>
        <authorList>
            <person name="Quandt C.A."/>
            <person name="Patterson W."/>
            <person name="Spatafora J.W."/>
        </authorList>
    </citation>
    <scope>NUCLEOTIDE SEQUENCE [LARGE SCALE GENOMIC DNA]</scope>
    <source>
        <strain evidence="7 8">CBS 113982</strain>
    </source>
</reference>
<proteinExistence type="predicted"/>
<keyword evidence="3" id="KW-0256">Endoplasmic reticulum</keyword>
<comment type="subcellular location">
    <subcellularLocation>
        <location evidence="1">Endoplasmic reticulum</location>
    </subcellularLocation>
</comment>
<dbReference type="PANTHER" id="PTHR40787:SF3">
    <property type="entry name" value="PROTEIN TRANSPORT PROTEIN SEC39"/>
    <property type="match status" value="1"/>
</dbReference>
<dbReference type="Proteomes" id="UP000236621">
    <property type="component" value="Unassembled WGS sequence"/>
</dbReference>
<evidence type="ECO:0000256" key="5">
    <source>
        <dbReference type="SAM" id="SignalP"/>
    </source>
</evidence>
<keyword evidence="2" id="KW-0813">Transport</keyword>
<feature type="signal peptide" evidence="5">
    <location>
        <begin position="1"/>
        <end position="20"/>
    </location>
</feature>
<keyword evidence="5" id="KW-0732">Signal</keyword>
<evidence type="ECO:0000256" key="2">
    <source>
        <dbReference type="ARBA" id="ARBA00022448"/>
    </source>
</evidence>
<feature type="domain" description="Sec39" evidence="6">
    <location>
        <begin position="11"/>
        <end position="802"/>
    </location>
</feature>
<keyword evidence="4" id="KW-0653">Protein transport</keyword>
<evidence type="ECO:0000256" key="3">
    <source>
        <dbReference type="ARBA" id="ARBA00022824"/>
    </source>
</evidence>
<evidence type="ECO:0000256" key="4">
    <source>
        <dbReference type="ARBA" id="ARBA00022927"/>
    </source>
</evidence>
<dbReference type="AlphaFoldDB" id="A0A2K3QQE6"/>
<dbReference type="InterPro" id="IPR013244">
    <property type="entry name" value="Sec39_domain"/>
</dbReference>
<accession>A0A2K3QQE6</accession>
<dbReference type="Pfam" id="PF08314">
    <property type="entry name" value="Sec39"/>
    <property type="match status" value="1"/>
</dbReference>
<feature type="chain" id="PRO_5014373473" evidence="5">
    <location>
        <begin position="21"/>
        <end position="918"/>
    </location>
</feature>
<name>A0A2K3QQE6_9HYPO</name>
<organism evidence="7 8">
    <name type="scientific">Tolypocladium capitatum</name>
    <dbReference type="NCBI Taxonomy" id="45235"/>
    <lineage>
        <taxon>Eukaryota</taxon>
        <taxon>Fungi</taxon>
        <taxon>Dikarya</taxon>
        <taxon>Ascomycota</taxon>
        <taxon>Pezizomycotina</taxon>
        <taxon>Sordariomycetes</taxon>
        <taxon>Hypocreomycetidae</taxon>
        <taxon>Hypocreales</taxon>
        <taxon>Ophiocordycipitaceae</taxon>
        <taxon>Tolypocladium</taxon>
    </lineage>
</organism>
<dbReference type="EMBL" id="NRSZ01000064">
    <property type="protein sequence ID" value="PNY29739.1"/>
    <property type="molecule type" value="Genomic_DNA"/>
</dbReference>
<evidence type="ECO:0000256" key="1">
    <source>
        <dbReference type="ARBA" id="ARBA00004240"/>
    </source>
</evidence>
<gene>
    <name evidence="7" type="ORF">TCAP_00352</name>
</gene>
<dbReference type="GO" id="GO:0006890">
    <property type="term" value="P:retrograde vesicle-mediated transport, Golgi to endoplasmic reticulum"/>
    <property type="evidence" value="ECO:0007669"/>
    <property type="project" value="InterPro"/>
</dbReference>
<dbReference type="OrthoDB" id="3434013at2759"/>